<reference evidence="3 4" key="1">
    <citation type="submission" date="2018-05" db="EMBL/GenBank/DDBJ databases">
        <title>Genomic Encyclopedia of Type Strains, Phase IV (KMG-V): Genome sequencing to study the core and pangenomes of soil and plant-associated prokaryotes.</title>
        <authorList>
            <person name="Whitman W."/>
        </authorList>
    </citation>
    <scope>NUCLEOTIDE SEQUENCE [LARGE SCALE GENOMIC DNA]</scope>
    <source>
        <strain evidence="3 4">PNG 92-11</strain>
    </source>
</reference>
<dbReference type="RefSeq" id="WP_227028395.1">
    <property type="nucleotide sequence ID" value="NZ_JAUSXH010000002.1"/>
</dbReference>
<evidence type="ECO:0000256" key="1">
    <source>
        <dbReference type="SAM" id="MobiDB-lite"/>
    </source>
</evidence>
<sequence>MAIQFETSGNLYVLSRSSYTRKVWKANHYAFGHWTPGCWNTVHYGSRDGSYQQYHSMARTRAMEITGLTINEFQYLFEKLDAAGTTIYIKDQELRFYAKGGFIEFTPAKKGEIRDILKKLDLYGDADAERKIDQAAAKAKAASEKADKRAKGVALARSLGLLPPDAAPVAEEEAASVTKPEAAPVAEPEAPAGNAVLVMDGKRILKSDPAIKYGCPPERVLELRAWQGANAKALMGIKLKDVIAMFLGTYEEPAEETQPEAATEPKARKPRKRRTLLEEREAKADMPFYGMRRRSQAQFRDDVALNCGDRCVVTGASLLRCEAAHLVAHARKGGASFKNGLLLRADLHTLFDHGQMAVHPDDLTVWFHESSLALDADLRELHGKKLRPTMKPIKAENLAERWEVFSK</sequence>
<dbReference type="Pfam" id="PF13391">
    <property type="entry name" value="HNH_2"/>
    <property type="match status" value="1"/>
</dbReference>
<gene>
    <name evidence="3" type="ORF">C7430_11568</name>
</gene>
<evidence type="ECO:0000313" key="3">
    <source>
        <dbReference type="EMBL" id="PWJ74546.1"/>
    </source>
</evidence>
<dbReference type="AlphaFoldDB" id="A0ABD6XKB7"/>
<keyword evidence="3" id="KW-0255">Endonuclease</keyword>
<comment type="caution">
    <text evidence="3">The sequence shown here is derived from an EMBL/GenBank/DDBJ whole genome shotgun (WGS) entry which is preliminary data.</text>
</comment>
<keyword evidence="3" id="KW-0378">Hydrolase</keyword>
<evidence type="ECO:0000313" key="4">
    <source>
        <dbReference type="Proteomes" id="UP000245996"/>
    </source>
</evidence>
<dbReference type="Proteomes" id="UP000245996">
    <property type="component" value="Unassembled WGS sequence"/>
</dbReference>
<dbReference type="InterPro" id="IPR003615">
    <property type="entry name" value="HNH_nuc"/>
</dbReference>
<protein>
    <submittedName>
        <fullName evidence="3">HNH endonuclease</fullName>
    </submittedName>
</protein>
<proteinExistence type="predicted"/>
<dbReference type="GO" id="GO:0004519">
    <property type="term" value="F:endonuclease activity"/>
    <property type="evidence" value="ECO:0007669"/>
    <property type="project" value="UniProtKB-KW"/>
</dbReference>
<name>A0ABD6XKB7_ENTAG</name>
<feature type="domain" description="HNH nuclease" evidence="2">
    <location>
        <begin position="311"/>
        <end position="358"/>
    </location>
</feature>
<keyword evidence="3" id="KW-0540">Nuclease</keyword>
<evidence type="ECO:0000259" key="2">
    <source>
        <dbReference type="Pfam" id="PF13391"/>
    </source>
</evidence>
<feature type="region of interest" description="Disordered" evidence="1">
    <location>
        <begin position="253"/>
        <end position="273"/>
    </location>
</feature>
<accession>A0ABD6XKB7</accession>
<dbReference type="EMBL" id="QGHE01000015">
    <property type="protein sequence ID" value="PWJ74546.1"/>
    <property type="molecule type" value="Genomic_DNA"/>
</dbReference>
<organism evidence="3 4">
    <name type="scientific">Enterobacter agglomerans</name>
    <name type="common">Erwinia herbicola</name>
    <name type="synonym">Pantoea agglomerans</name>
    <dbReference type="NCBI Taxonomy" id="549"/>
    <lineage>
        <taxon>Bacteria</taxon>
        <taxon>Pseudomonadati</taxon>
        <taxon>Pseudomonadota</taxon>
        <taxon>Gammaproteobacteria</taxon>
        <taxon>Enterobacterales</taxon>
        <taxon>Erwiniaceae</taxon>
        <taxon>Pantoea</taxon>
        <taxon>Pantoea agglomerans group</taxon>
    </lineage>
</organism>